<dbReference type="InterPro" id="IPR036928">
    <property type="entry name" value="AS_sf"/>
</dbReference>
<name>A0A482W8W9_ASBVE</name>
<dbReference type="OrthoDB" id="6428749at2759"/>
<gene>
    <name evidence="4" type="ORF">BDFB_008064</name>
</gene>
<feature type="active site" description="Acyl-ester intermediate" evidence="2">
    <location>
        <position position="223"/>
    </location>
</feature>
<dbReference type="Gene3D" id="3.90.1300.10">
    <property type="entry name" value="Amidase signature (AS) domain"/>
    <property type="match status" value="1"/>
</dbReference>
<dbReference type="AlphaFoldDB" id="A0A482W8W9"/>
<organism evidence="4 5">
    <name type="scientific">Asbolus verrucosus</name>
    <name type="common">Desert ironclad beetle</name>
    <dbReference type="NCBI Taxonomy" id="1661398"/>
    <lineage>
        <taxon>Eukaryota</taxon>
        <taxon>Metazoa</taxon>
        <taxon>Ecdysozoa</taxon>
        <taxon>Arthropoda</taxon>
        <taxon>Hexapoda</taxon>
        <taxon>Insecta</taxon>
        <taxon>Pterygota</taxon>
        <taxon>Neoptera</taxon>
        <taxon>Endopterygota</taxon>
        <taxon>Coleoptera</taxon>
        <taxon>Polyphaga</taxon>
        <taxon>Cucujiformia</taxon>
        <taxon>Tenebrionidae</taxon>
        <taxon>Pimeliinae</taxon>
        <taxon>Asbolus</taxon>
    </lineage>
</organism>
<dbReference type="EMBL" id="QDEB01015808">
    <property type="protein sequence ID" value="RZC41610.1"/>
    <property type="molecule type" value="Genomic_DNA"/>
</dbReference>
<dbReference type="PIRSF" id="PIRSF001221">
    <property type="entry name" value="Amidase_fungi"/>
    <property type="match status" value="1"/>
</dbReference>
<proteinExistence type="inferred from homology"/>
<feature type="domain" description="Amidase" evidence="3">
    <location>
        <begin position="64"/>
        <end position="501"/>
    </location>
</feature>
<dbReference type="PROSITE" id="PS00571">
    <property type="entry name" value="AMIDASES"/>
    <property type="match status" value="1"/>
</dbReference>
<dbReference type="SUPFAM" id="SSF75304">
    <property type="entry name" value="Amidase signature (AS) enzymes"/>
    <property type="match status" value="1"/>
</dbReference>
<dbReference type="GO" id="GO:0012505">
    <property type="term" value="C:endomembrane system"/>
    <property type="evidence" value="ECO:0007669"/>
    <property type="project" value="TreeGrafter"/>
</dbReference>
<dbReference type="Proteomes" id="UP000292052">
    <property type="component" value="Unassembled WGS sequence"/>
</dbReference>
<dbReference type="InterPro" id="IPR023631">
    <property type="entry name" value="Amidase_dom"/>
</dbReference>
<feature type="active site" description="Charge relay system" evidence="2">
    <location>
        <position position="199"/>
    </location>
</feature>
<feature type="active site" description="Charge relay system" evidence="2">
    <location>
        <position position="125"/>
    </location>
</feature>
<comment type="caution">
    <text evidence="4">The sequence shown here is derived from an EMBL/GenBank/DDBJ whole genome shotgun (WGS) entry which is preliminary data.</text>
</comment>
<dbReference type="Pfam" id="PF01425">
    <property type="entry name" value="Amidase"/>
    <property type="match status" value="1"/>
</dbReference>
<dbReference type="PANTHER" id="PTHR43372">
    <property type="entry name" value="FATTY-ACID AMIDE HYDROLASE"/>
    <property type="match status" value="1"/>
</dbReference>
<keyword evidence="5" id="KW-1185">Reference proteome</keyword>
<dbReference type="PANTHER" id="PTHR43372:SF2">
    <property type="entry name" value="IP13792P"/>
    <property type="match status" value="1"/>
</dbReference>
<accession>A0A482W8W9</accession>
<comment type="similarity">
    <text evidence="1">Belongs to the amidase family.</text>
</comment>
<reference evidence="4 5" key="1">
    <citation type="submission" date="2017-03" db="EMBL/GenBank/DDBJ databases">
        <title>Genome of the blue death feigning beetle - Asbolus verrucosus.</title>
        <authorList>
            <person name="Rider S.D."/>
        </authorList>
    </citation>
    <scope>NUCLEOTIDE SEQUENCE [LARGE SCALE GENOMIC DNA]</scope>
    <source>
        <strain evidence="4">Butters</strain>
        <tissue evidence="4">Head and leg muscle</tissue>
    </source>
</reference>
<evidence type="ECO:0000256" key="1">
    <source>
        <dbReference type="ARBA" id="ARBA00009199"/>
    </source>
</evidence>
<evidence type="ECO:0000313" key="4">
    <source>
        <dbReference type="EMBL" id="RZC41610.1"/>
    </source>
</evidence>
<sequence length="517" mass="57526">MTAAFVIILWICQKLAEIFYLPLCLIRFFKKSKKCPPVTNKLLLLSASDLAQRIRKRKITSVAVIQAYISRINEVNPLINAVIENRFEDALLDAKKADDLIRNSGLNEEQIAEKYPLLGVPLTVKGSIGVTGLIQSAGSRDHLIPADNDADVVKHARDAGAIPLLVSNVPELCLNWECSNKLIGTTSNPYDSTRTSGGSSGGEASLLGCGASLIGLGSDLGGSVRLPAHYCGIFGHKPSPHVVSLVGLYPDCKDKEEWKELCTIGPMTRYATDLKLVLNIIAEPDIKKVLKLNQSVDLKNLKVYYMEDTNSILSTRLSDDVTNVIKKVVTYFDVLCTHKCKKIDMPTMRYCAESSYVKVLFLEMDVDDLFQGKDNQIYYEILRYFCCKSTHQASSIFYGIFKRHLKLIPEKTVQKLFSYLNKLREDFLKILDDDAVFILPTGPCEAIYHGDMFRKSFNYGYCAAFNILGFPATNCPITFSKNGLPIGVQVVAGPNLDRLTLSVAEELERVFGGWKFS</sequence>
<evidence type="ECO:0000259" key="3">
    <source>
        <dbReference type="Pfam" id="PF01425"/>
    </source>
</evidence>
<dbReference type="STRING" id="1661398.A0A482W8W9"/>
<dbReference type="InterPro" id="IPR052739">
    <property type="entry name" value="FAAH2"/>
</dbReference>
<evidence type="ECO:0000313" key="5">
    <source>
        <dbReference type="Proteomes" id="UP000292052"/>
    </source>
</evidence>
<dbReference type="InterPro" id="IPR020556">
    <property type="entry name" value="Amidase_CS"/>
</dbReference>
<evidence type="ECO:0000256" key="2">
    <source>
        <dbReference type="PIRSR" id="PIRSR001221-1"/>
    </source>
</evidence>
<protein>
    <submittedName>
        <fullName evidence="4">Amidase domain containing protein</fullName>
    </submittedName>
</protein>